<evidence type="ECO:0000313" key="2">
    <source>
        <dbReference type="Proteomes" id="UP000248044"/>
    </source>
</evidence>
<dbReference type="GeneID" id="36832105"/>
<dbReference type="RefSeq" id="WP_110270441.1">
    <property type="nucleotide sequence ID" value="NZ_CP029289.2"/>
</dbReference>
<accession>A0A2U9IEZ1</accession>
<proteinExistence type="predicted"/>
<dbReference type="Proteomes" id="UP000248044">
    <property type="component" value="Chromosome"/>
</dbReference>
<dbReference type="EMBL" id="CP029289">
    <property type="protein sequence ID" value="AWR94560.1"/>
    <property type="molecule type" value="Genomic_DNA"/>
</dbReference>
<evidence type="ECO:0000313" key="1">
    <source>
        <dbReference type="EMBL" id="AWR94560.1"/>
    </source>
</evidence>
<gene>
    <name evidence="1" type="ORF">DFR85_08075</name>
</gene>
<name>A0A2U9IEZ1_9CREN</name>
<protein>
    <submittedName>
        <fullName evidence="1">Uncharacterized protein</fullName>
    </submittedName>
</protein>
<dbReference type="KEGG" id="abri:DFR85_08075"/>
<keyword evidence="2" id="KW-1185">Reference proteome</keyword>
<organism evidence="1 2">
    <name type="scientific">Acidianus brierleyi</name>
    <dbReference type="NCBI Taxonomy" id="41673"/>
    <lineage>
        <taxon>Archaea</taxon>
        <taxon>Thermoproteota</taxon>
        <taxon>Thermoprotei</taxon>
        <taxon>Sulfolobales</taxon>
        <taxon>Sulfolobaceae</taxon>
        <taxon>Acidianus</taxon>
    </lineage>
</organism>
<dbReference type="AlphaFoldDB" id="A0A2U9IEZ1"/>
<reference evidence="1 2" key="1">
    <citation type="submission" date="2018-05" db="EMBL/GenBank/DDBJ databases">
        <title>Complete Genome Sequences of Extremely Thermoacidophilic, Metal-Mobilizing Type-Strain Members of the Archaeal Family Sulfolobaceae: Acidianus brierleyi DSM-1651T, Acidianus sulfidivorans DSM-18786T, Metallosphaera hakonensis DSM-7519T, and Metallosphaera prunae DSM-10039T.</title>
        <authorList>
            <person name="Counts J.A."/>
            <person name="Kelly R.M."/>
        </authorList>
    </citation>
    <scope>NUCLEOTIDE SEQUENCE [LARGE SCALE GENOMIC DNA]</scope>
    <source>
        <strain evidence="1 2">DSM 1651</strain>
    </source>
</reference>
<sequence>MNEGELKILKVLKDFEEFIEDHSQYLEELENMIAIAEPDYNRAVRIVRRIRRVRKNILEGTSIILQNISEVKDPNIKEESIGIVSYLQLIGLKDEKDLLRSLNELVKKSGYDLDIQSDIEQLDGAIASLSKLSF</sequence>
<dbReference type="OrthoDB" id="42720at2157"/>